<reference evidence="3 4" key="1">
    <citation type="journal article" date="2012" name="Environ. Microbiol.">
        <title>The genome of the ammonia-oxidizing Candidatus Nitrososphaera gargensis: insights into metabolic versatility and environmental adaptations.</title>
        <authorList>
            <person name="Spang A."/>
            <person name="Poehlein A."/>
            <person name="Offre P."/>
            <person name="Zumbragel S."/>
            <person name="Haider S."/>
            <person name="Rychlik N."/>
            <person name="Nowka B."/>
            <person name="Schmeisser C."/>
            <person name="Lebedeva E.V."/>
            <person name="Rattei T."/>
            <person name="Bohm C."/>
            <person name="Schmid M."/>
            <person name="Galushko A."/>
            <person name="Hatzenpichler R."/>
            <person name="Weinmaier T."/>
            <person name="Daniel R."/>
            <person name="Schleper C."/>
            <person name="Spieck E."/>
            <person name="Streit W."/>
            <person name="Wagner M."/>
        </authorList>
    </citation>
    <scope>NUCLEOTIDE SEQUENCE [LARGE SCALE GENOMIC DNA]</scope>
    <source>
        <strain evidence="4">Ga9.2</strain>
    </source>
</reference>
<dbReference type="HOGENOM" id="CLU_791354_0_0_2"/>
<accession>K0IFZ7</accession>
<organism evidence="3 4">
    <name type="scientific">Nitrososphaera gargensis (strain Ga9.2)</name>
    <dbReference type="NCBI Taxonomy" id="1237085"/>
    <lineage>
        <taxon>Archaea</taxon>
        <taxon>Nitrososphaerota</taxon>
        <taxon>Nitrososphaeria</taxon>
        <taxon>Nitrososphaerales</taxon>
        <taxon>Nitrososphaeraceae</taxon>
        <taxon>Nitrososphaera</taxon>
    </lineage>
</organism>
<keyword evidence="1" id="KW-0238">DNA-binding</keyword>
<dbReference type="KEGG" id="nga:Ngar_c34110"/>
<feature type="domain" description="Cas12f1-like TNB" evidence="2">
    <location>
        <begin position="292"/>
        <end position="349"/>
    </location>
</feature>
<dbReference type="BioCyc" id="CNIT1237085:G1324-3412-MONOMER"/>
<proteinExistence type="predicted"/>
<dbReference type="Proteomes" id="UP000008037">
    <property type="component" value="Chromosome"/>
</dbReference>
<sequence length="350" mass="40850">MNSEFSLPEIITAIKSVKQQFQPTPELLQMMETFRQIVNDCIRIGLDNDISTMKKLCNLAYKQLASYEIMSYYKLCAISHAAGILANRKKSIKRNLRPRRPYATKPLLVSCYGFKIIDGILKVPLGDRQYYDILLNDYIRRVLSDPLLKIRSFTLTIDSVSICCSKEVAQVECTDIEGVDRNLRNLTIGNLENIVQYDLSKTIDIADNTRSIIRSFKRNDIRVRRKLYGKYGKRRKNRINQLLHHVSKVVVQSAKYNKSAITFEDIRHIRWLYQRGNYQGHTYRGRMNSWSFAEIKRLITYKAAWEGVPVIQLSKNETRGTSQLCPRCGKKIAQVDRRKTRQLWCDHCKR</sequence>
<dbReference type="NCBIfam" id="TIGR01766">
    <property type="entry name" value="IS200/IS605 family accessory protein TnpB-like domain"/>
    <property type="match status" value="1"/>
</dbReference>
<keyword evidence="4" id="KW-1185">Reference proteome</keyword>
<dbReference type="InterPro" id="IPR010095">
    <property type="entry name" value="Cas12f1-like_TNB"/>
</dbReference>
<evidence type="ECO:0000313" key="4">
    <source>
        <dbReference type="Proteomes" id="UP000008037"/>
    </source>
</evidence>
<dbReference type="AlphaFoldDB" id="K0IFZ7"/>
<dbReference type="STRING" id="1237085.Ngar_c34110"/>
<dbReference type="GO" id="GO:0003677">
    <property type="term" value="F:DNA binding"/>
    <property type="evidence" value="ECO:0007669"/>
    <property type="project" value="UniProtKB-KW"/>
</dbReference>
<protein>
    <submittedName>
        <fullName evidence="3">Putative transposase, IS605 OrfB family</fullName>
    </submittedName>
</protein>
<dbReference type="Pfam" id="PF07282">
    <property type="entry name" value="Cas12f1-like_TNB"/>
    <property type="match status" value="1"/>
</dbReference>
<dbReference type="InParanoid" id="K0IFZ7"/>
<evidence type="ECO:0000259" key="2">
    <source>
        <dbReference type="Pfam" id="PF07282"/>
    </source>
</evidence>
<gene>
    <name evidence="3" type="ordered locus">Ngar_c34110</name>
</gene>
<evidence type="ECO:0000313" key="3">
    <source>
        <dbReference type="EMBL" id="AFU60326.1"/>
    </source>
</evidence>
<dbReference type="EMBL" id="CP002408">
    <property type="protein sequence ID" value="AFU60326.1"/>
    <property type="molecule type" value="Genomic_DNA"/>
</dbReference>
<evidence type="ECO:0000256" key="1">
    <source>
        <dbReference type="ARBA" id="ARBA00023125"/>
    </source>
</evidence>
<name>K0IFZ7_NITGG</name>